<feature type="transmembrane region" description="Helical" evidence="1">
    <location>
        <begin position="301"/>
        <end position="321"/>
    </location>
</feature>
<dbReference type="PANTHER" id="PTHR43685">
    <property type="entry name" value="GLYCOSYLTRANSFERASE"/>
    <property type="match status" value="1"/>
</dbReference>
<dbReference type="Pfam" id="PF00535">
    <property type="entry name" value="Glycos_transf_2"/>
    <property type="match status" value="1"/>
</dbReference>
<evidence type="ECO:0000313" key="3">
    <source>
        <dbReference type="EMBL" id="QCK14141.1"/>
    </source>
</evidence>
<dbReference type="KEGG" id="fpf:DCC35_04975"/>
<name>A0A4D7JEN9_9BACT</name>
<evidence type="ECO:0000313" key="4">
    <source>
        <dbReference type="Proteomes" id="UP000298616"/>
    </source>
</evidence>
<feature type="transmembrane region" description="Helical" evidence="1">
    <location>
        <begin position="242"/>
        <end position="263"/>
    </location>
</feature>
<proteinExistence type="predicted"/>
<evidence type="ECO:0000259" key="2">
    <source>
        <dbReference type="Pfam" id="PF00535"/>
    </source>
</evidence>
<dbReference type="GO" id="GO:0016740">
    <property type="term" value="F:transferase activity"/>
    <property type="evidence" value="ECO:0007669"/>
    <property type="project" value="UniProtKB-KW"/>
</dbReference>
<evidence type="ECO:0000256" key="1">
    <source>
        <dbReference type="SAM" id="Phobius"/>
    </source>
</evidence>
<dbReference type="InterPro" id="IPR029044">
    <property type="entry name" value="Nucleotide-diphossugar_trans"/>
</dbReference>
<dbReference type="AlphaFoldDB" id="A0A4D7JEN9"/>
<keyword evidence="1" id="KW-0472">Membrane</keyword>
<dbReference type="InterPro" id="IPR001173">
    <property type="entry name" value="Glyco_trans_2-like"/>
</dbReference>
<dbReference type="Gene3D" id="3.90.550.10">
    <property type="entry name" value="Spore Coat Polysaccharide Biosynthesis Protein SpsA, Chain A"/>
    <property type="match status" value="1"/>
</dbReference>
<dbReference type="RefSeq" id="WP_137089734.1">
    <property type="nucleotide sequence ID" value="NZ_CP028923.1"/>
</dbReference>
<sequence length="330" mass="38360">MSDNSRFYSLIIPVYNRPGEVDELLESLTKQEYSHFEVLVIEDGSSDPCDHIIERYTDKLDLKYFTKENEGQGFTRNYAYERASGDYFIVFDSDCIIPSHYLKTVDDHLNTYWLDAFGGPDKSHPSFSDVQKAISYSMTSPYTTGGIRGSKQHAGTFHPRSFNMGISADVWKKTKGYVITRMGEDIEFSIRIIKAGFKVGLIEDAYVYHKRRTDFRQFYRQLFFFGRARINIGRFYPGEIKFFHLFPVAFYLGILIWLIVFPWFFPSLFIFGAGMILAYYLIIFMDSYLKNEKSLSIASKSVVASFIQLFAYGNGFFVEWIKFIKKPYSG</sequence>
<feature type="domain" description="Glycosyltransferase 2-like" evidence="2">
    <location>
        <begin position="9"/>
        <end position="117"/>
    </location>
</feature>
<keyword evidence="1" id="KW-1133">Transmembrane helix</keyword>
<dbReference type="PANTHER" id="PTHR43685:SF3">
    <property type="entry name" value="SLR2126 PROTEIN"/>
    <property type="match status" value="1"/>
</dbReference>
<keyword evidence="3" id="KW-0808">Transferase</keyword>
<dbReference type="InterPro" id="IPR050834">
    <property type="entry name" value="Glycosyltransf_2"/>
</dbReference>
<dbReference type="SUPFAM" id="SSF53448">
    <property type="entry name" value="Nucleotide-diphospho-sugar transferases"/>
    <property type="match status" value="1"/>
</dbReference>
<keyword evidence="4" id="KW-1185">Reference proteome</keyword>
<organism evidence="3 4">
    <name type="scientific">Mangrovivirga cuniculi</name>
    <dbReference type="NCBI Taxonomy" id="2715131"/>
    <lineage>
        <taxon>Bacteria</taxon>
        <taxon>Pseudomonadati</taxon>
        <taxon>Bacteroidota</taxon>
        <taxon>Cytophagia</taxon>
        <taxon>Cytophagales</taxon>
        <taxon>Mangrovivirgaceae</taxon>
        <taxon>Mangrovivirga</taxon>
    </lineage>
</organism>
<dbReference type="EMBL" id="CP028923">
    <property type="protein sequence ID" value="QCK14141.1"/>
    <property type="molecule type" value="Genomic_DNA"/>
</dbReference>
<keyword evidence="1" id="KW-0812">Transmembrane</keyword>
<protein>
    <submittedName>
        <fullName evidence="3">Glycosyltransferase</fullName>
    </submittedName>
</protein>
<gene>
    <name evidence="3" type="ORF">DCC35_04975</name>
</gene>
<accession>A0A4D7JEN9</accession>
<feature type="transmembrane region" description="Helical" evidence="1">
    <location>
        <begin position="269"/>
        <end position="289"/>
    </location>
</feature>
<dbReference type="OrthoDB" id="9813550at2"/>
<reference evidence="3 4" key="1">
    <citation type="submission" date="2018-04" db="EMBL/GenBank/DDBJ databases">
        <title>Complete genome uncultured novel isolate.</title>
        <authorList>
            <person name="Merlino G."/>
        </authorList>
    </citation>
    <scope>NUCLEOTIDE SEQUENCE [LARGE SCALE GENOMIC DNA]</scope>
    <source>
        <strain evidence="4">R1DC9</strain>
    </source>
</reference>
<dbReference type="Proteomes" id="UP000298616">
    <property type="component" value="Chromosome"/>
</dbReference>